<dbReference type="RefSeq" id="WP_048156324.1">
    <property type="nucleotide sequence ID" value="NZ_CP009528.1"/>
</dbReference>
<feature type="transmembrane region" description="Helical" evidence="1">
    <location>
        <begin position="342"/>
        <end position="367"/>
    </location>
</feature>
<accession>A0A0E3QYX3</accession>
<dbReference type="EMBL" id="CP009528">
    <property type="protein sequence ID" value="AKB56092.1"/>
    <property type="molecule type" value="Genomic_DNA"/>
</dbReference>
<dbReference type="KEGG" id="mby:MSBRM_3094"/>
<sequence length="373" mass="40549">MRQGTLWFSGIFLLVVIYFLSAPALAHVPVFGGGGKSPETAIHIEDPSKSRVLYGELVSGDLRYYSFNVEKGERIVLGLTIPVEDGNKGFIPSLILIGPGLTEEGKVPEKLKMPEGYGAKVLSYSLPESPVYEGFTPSAFYSLVKLDIKAPESGTYCVAVGAIQEAGSRKGEDTIDGASSRKGEDTIDEKSLQEREISREGNYGLILGYKETFTLKEWISIPLNQIKIYRWEGQGLFLIFTPLVLILAVGLLAIFLKRETVAGFSTACISGILAGLFFLGTGMSYIFQMMISLSKSSFSSEVVITFILIFVSVGIGVIAIALSLKDESYGTGSARKRLYFSVLGIAGLLFWAGLFIGPFLAFEAALLPWRHKG</sequence>
<keyword evidence="1" id="KW-1133">Transmembrane helix</keyword>
<keyword evidence="1" id="KW-0472">Membrane</keyword>
<keyword evidence="1" id="KW-0812">Transmembrane</keyword>
<feature type="transmembrane region" description="Helical" evidence="1">
    <location>
        <begin position="298"/>
        <end position="322"/>
    </location>
</feature>
<evidence type="ECO:0000313" key="2">
    <source>
        <dbReference type="EMBL" id="AKB56092.1"/>
    </source>
</evidence>
<protein>
    <submittedName>
        <fullName evidence="2">Uncharacterized protein</fullName>
    </submittedName>
</protein>
<dbReference type="PATRIC" id="fig|1434108.4.peg.3928"/>
<dbReference type="Proteomes" id="UP000033033">
    <property type="component" value="Chromosome"/>
</dbReference>
<evidence type="ECO:0000256" key="1">
    <source>
        <dbReference type="SAM" id="Phobius"/>
    </source>
</evidence>
<feature type="transmembrane region" description="Helical" evidence="1">
    <location>
        <begin position="6"/>
        <end position="26"/>
    </location>
</feature>
<feature type="transmembrane region" description="Helical" evidence="1">
    <location>
        <begin position="262"/>
        <end position="286"/>
    </location>
</feature>
<reference evidence="2 3" key="1">
    <citation type="submission" date="2014-07" db="EMBL/GenBank/DDBJ databases">
        <title>Methanogenic archaea and the global carbon cycle.</title>
        <authorList>
            <person name="Henriksen J.R."/>
            <person name="Luke J."/>
            <person name="Reinhart S."/>
            <person name="Benedict M.N."/>
            <person name="Youngblut N.D."/>
            <person name="Metcalf M.E."/>
            <person name="Whitaker R.J."/>
            <person name="Metcalf W.W."/>
        </authorList>
    </citation>
    <scope>NUCLEOTIDE SEQUENCE [LARGE SCALE GENOMIC DNA]</scope>
    <source>
        <strain evidence="2 3">MS</strain>
    </source>
</reference>
<proteinExistence type="predicted"/>
<organism evidence="2 3">
    <name type="scientific">Methanosarcina barkeri MS</name>
    <dbReference type="NCBI Taxonomy" id="1434108"/>
    <lineage>
        <taxon>Archaea</taxon>
        <taxon>Methanobacteriati</taxon>
        <taxon>Methanobacteriota</taxon>
        <taxon>Stenosarchaea group</taxon>
        <taxon>Methanomicrobia</taxon>
        <taxon>Methanosarcinales</taxon>
        <taxon>Methanosarcinaceae</taxon>
        <taxon>Methanosarcina</taxon>
    </lineage>
</organism>
<gene>
    <name evidence="2" type="ORF">MSBRM_3094</name>
</gene>
<keyword evidence="3" id="KW-1185">Reference proteome</keyword>
<name>A0A0E3QYX3_METBA</name>
<dbReference type="HOGENOM" id="CLU_768615_0_0_2"/>
<dbReference type="AlphaFoldDB" id="A0A0E3QYX3"/>
<feature type="transmembrane region" description="Helical" evidence="1">
    <location>
        <begin position="235"/>
        <end position="256"/>
    </location>
</feature>
<evidence type="ECO:0000313" key="3">
    <source>
        <dbReference type="Proteomes" id="UP000033033"/>
    </source>
</evidence>
<dbReference type="GeneID" id="24846420"/>